<dbReference type="SUPFAM" id="SSF53474">
    <property type="entry name" value="alpha/beta-Hydrolases"/>
    <property type="match status" value="1"/>
</dbReference>
<accession>A0A6J1D4N7</accession>
<dbReference type="OrthoDB" id="438440at2759"/>
<dbReference type="Pfam" id="PF03893">
    <property type="entry name" value="Lipase3_N"/>
    <property type="match status" value="1"/>
</dbReference>
<dbReference type="AlphaFoldDB" id="A0A6J1D4N7"/>
<dbReference type="Pfam" id="PF01764">
    <property type="entry name" value="Lipase_3"/>
    <property type="match status" value="1"/>
</dbReference>
<organism evidence="5 6">
    <name type="scientific">Momordica charantia</name>
    <name type="common">Bitter gourd</name>
    <name type="synonym">Balsam pear</name>
    <dbReference type="NCBI Taxonomy" id="3673"/>
    <lineage>
        <taxon>Eukaryota</taxon>
        <taxon>Viridiplantae</taxon>
        <taxon>Streptophyta</taxon>
        <taxon>Embryophyta</taxon>
        <taxon>Tracheophyta</taxon>
        <taxon>Spermatophyta</taxon>
        <taxon>Magnoliopsida</taxon>
        <taxon>eudicotyledons</taxon>
        <taxon>Gunneridae</taxon>
        <taxon>Pentapetalae</taxon>
        <taxon>rosids</taxon>
        <taxon>fabids</taxon>
        <taxon>Cucurbitales</taxon>
        <taxon>Cucurbitaceae</taxon>
        <taxon>Momordiceae</taxon>
        <taxon>Momordica</taxon>
    </lineage>
</organism>
<dbReference type="InterPro" id="IPR002921">
    <property type="entry name" value="Fungal_lipase-type"/>
</dbReference>
<name>A0A6J1D4N7_MOMCH</name>
<keyword evidence="1" id="KW-0378">Hydrolase</keyword>
<gene>
    <name evidence="6" type="primary">LOC111016928</name>
</gene>
<feature type="domain" description="Fungal lipase-type" evidence="3">
    <location>
        <begin position="185"/>
        <end position="322"/>
    </location>
</feature>
<reference evidence="6" key="1">
    <citation type="submission" date="2025-08" db="UniProtKB">
        <authorList>
            <consortium name="RefSeq"/>
        </authorList>
    </citation>
    <scope>IDENTIFICATION</scope>
    <source>
        <strain evidence="6">OHB3-1</strain>
    </source>
</reference>
<evidence type="ECO:0000256" key="1">
    <source>
        <dbReference type="ARBA" id="ARBA00022801"/>
    </source>
</evidence>
<dbReference type="InterPro" id="IPR005592">
    <property type="entry name" value="Mono/diacylglycerol_lipase_N"/>
</dbReference>
<dbReference type="PANTHER" id="PTHR46023:SF5">
    <property type="entry name" value="OS02G0780700 PROTEIN"/>
    <property type="match status" value="1"/>
</dbReference>
<dbReference type="RefSeq" id="XP_022148201.1">
    <property type="nucleotide sequence ID" value="XM_022292509.1"/>
</dbReference>
<dbReference type="CDD" id="cd00519">
    <property type="entry name" value="Lipase_3"/>
    <property type="match status" value="1"/>
</dbReference>
<dbReference type="KEGG" id="mcha:111016928"/>
<evidence type="ECO:0000259" key="3">
    <source>
        <dbReference type="Pfam" id="PF01764"/>
    </source>
</evidence>
<evidence type="ECO:0000313" key="5">
    <source>
        <dbReference type="Proteomes" id="UP000504603"/>
    </source>
</evidence>
<evidence type="ECO:0000313" key="6">
    <source>
        <dbReference type="RefSeq" id="XP_022148201.1"/>
    </source>
</evidence>
<dbReference type="Proteomes" id="UP000504603">
    <property type="component" value="Unplaced"/>
</dbReference>
<keyword evidence="5" id="KW-1185">Reference proteome</keyword>
<dbReference type="Gene3D" id="3.40.50.1820">
    <property type="entry name" value="alpha/beta hydrolase"/>
    <property type="match status" value="1"/>
</dbReference>
<protein>
    <submittedName>
        <fullName evidence="6">Uncharacterized protein LOC111016928</fullName>
    </submittedName>
</protein>
<dbReference type="GO" id="GO:0016787">
    <property type="term" value="F:hydrolase activity"/>
    <property type="evidence" value="ECO:0007669"/>
    <property type="project" value="UniProtKB-KW"/>
</dbReference>
<sequence length="643" mass="70049">MATATMATAAGAAALLYYTLNRKLQSSRDQGDGDVNSNDTSSHALLGGDRVSHRLIQAPATWLETISTLSETLRFTYSETLGKWPIGDLAFGINFLLKRQGNLHVGSVFGNEGSIQLEGTEIISELKYLLHLLTLCWHFSKKPFPLFLEETGFSKENVLLQEPKAGILKPAFTIIVDHTTKCILLLIRGTHSIKDTLTAATGAVVPFHHSVVHEGGVSNLVLGYAHCGMVAAARWIAKLSTPCLLKALGQYSGYNIKVVGHSLGGGTAALLTYILREQKELSITSCVTFAPAACMTWELAESGNEFITSVINGADLVPTFSAASVDDLRAEVTASAWVNDLRNQIERTRILSTVYRSASALGSRLPSMASAREKVAGAGAILRPVSSGTQVVMRRCQTMAQAAWTRPSLHLSSWSCIGPRRRAMTSHSVAEEGGNSPKSSPRKTESCGPLRSPPHETVEAIELPESSATGIQWTNEIECSYSEEINPHGIAEEPDDGQALMGHIQHEQMTEVELWQQLEHELYDESETDVAKEIREEEAAAMAEVGESDGSVSEMKEAHRFFPAGKIMHIVDIQSDAVDCESDSSSTSSNSPSAESNIGIFLTPRSLYSKLRLSQTMISDHYMPAYRRQIEKLIKEFEKGDLL</sequence>
<feature type="region of interest" description="Disordered" evidence="2">
    <location>
        <begin position="425"/>
        <end position="454"/>
    </location>
</feature>
<evidence type="ECO:0000259" key="4">
    <source>
        <dbReference type="Pfam" id="PF03893"/>
    </source>
</evidence>
<dbReference type="InterPro" id="IPR029058">
    <property type="entry name" value="AB_hydrolase_fold"/>
</dbReference>
<evidence type="ECO:0000256" key="2">
    <source>
        <dbReference type="SAM" id="MobiDB-lite"/>
    </source>
</evidence>
<dbReference type="GO" id="GO:0016042">
    <property type="term" value="P:lipid catabolic process"/>
    <property type="evidence" value="ECO:0007669"/>
    <property type="project" value="InterPro"/>
</dbReference>
<dbReference type="PANTHER" id="PTHR46023">
    <property type="entry name" value="LIPASE CLASS 3 PROTEIN-LIKE"/>
    <property type="match status" value="1"/>
</dbReference>
<proteinExistence type="predicted"/>
<dbReference type="GeneID" id="111016928"/>
<feature type="domain" description="Mono-/di-acylglycerol lipase N-terminal" evidence="4">
    <location>
        <begin position="50"/>
        <end position="130"/>
    </location>
</feature>